<gene>
    <name evidence="2" type="ORF">MPL1032_60035</name>
</gene>
<dbReference type="AlphaFoldDB" id="A0A0K2W6I2"/>
<evidence type="ECO:0000313" key="3">
    <source>
        <dbReference type="Proteomes" id="UP000182888"/>
    </source>
</evidence>
<protein>
    <submittedName>
        <fullName evidence="2">Uncharacterized protein</fullName>
    </submittedName>
</protein>
<feature type="region of interest" description="Disordered" evidence="1">
    <location>
        <begin position="1"/>
        <end position="60"/>
    </location>
</feature>
<proteinExistence type="predicted"/>
<name>A0A0K2W6I2_MESPL</name>
<reference evidence="3" key="1">
    <citation type="submission" date="2014-08" db="EMBL/GenBank/DDBJ databases">
        <authorList>
            <person name="Edwards T."/>
        </authorList>
    </citation>
    <scope>NUCLEOTIDE SEQUENCE [LARGE SCALE GENOMIC DNA]</scope>
</reference>
<sequence length="75" mass="8376">MLRSEHQFSDLEPDWVKAGGQAAQGPFGRPLGREVPPKRPERLTIGDGAPRRMGYDYPEKPHCCPQSRQLATISC</sequence>
<feature type="compositionally biased region" description="Basic and acidic residues" evidence="1">
    <location>
        <begin position="31"/>
        <end position="60"/>
    </location>
</feature>
<accession>A0A0K2W6I2</accession>
<dbReference type="Proteomes" id="UP000182888">
    <property type="component" value="Unassembled WGS sequence"/>
</dbReference>
<organism evidence="2 3">
    <name type="scientific">Mesorhizobium plurifarium</name>
    <dbReference type="NCBI Taxonomy" id="69974"/>
    <lineage>
        <taxon>Bacteria</taxon>
        <taxon>Pseudomonadati</taxon>
        <taxon>Pseudomonadota</taxon>
        <taxon>Alphaproteobacteria</taxon>
        <taxon>Hyphomicrobiales</taxon>
        <taxon>Phyllobacteriaceae</taxon>
        <taxon>Mesorhizobium</taxon>
    </lineage>
</organism>
<dbReference type="EMBL" id="CCND01000049">
    <property type="protein sequence ID" value="CDX62382.1"/>
    <property type="molecule type" value="Genomic_DNA"/>
</dbReference>
<evidence type="ECO:0000256" key="1">
    <source>
        <dbReference type="SAM" id="MobiDB-lite"/>
    </source>
</evidence>
<evidence type="ECO:0000313" key="2">
    <source>
        <dbReference type="EMBL" id="CDX62382.1"/>
    </source>
</evidence>